<evidence type="ECO:0000313" key="2">
    <source>
        <dbReference type="Proteomes" id="UP001230649"/>
    </source>
</evidence>
<evidence type="ECO:0000313" key="1">
    <source>
        <dbReference type="EMBL" id="KAJ9107768.1"/>
    </source>
</evidence>
<proteinExistence type="predicted"/>
<reference evidence="1" key="1">
    <citation type="submission" date="2023-04" db="EMBL/GenBank/DDBJ databases">
        <title>Draft Genome sequencing of Naganishia species isolated from polar environments using Oxford Nanopore Technology.</title>
        <authorList>
            <person name="Leo P."/>
            <person name="Venkateswaran K."/>
        </authorList>
    </citation>
    <scope>NUCLEOTIDE SEQUENCE</scope>
    <source>
        <strain evidence="1">MNA-CCFEE 5262</strain>
    </source>
</reference>
<name>A0ACC2W7Q8_9TREE</name>
<comment type="caution">
    <text evidence="1">The sequence shown here is derived from an EMBL/GenBank/DDBJ whole genome shotgun (WGS) entry which is preliminary data.</text>
</comment>
<organism evidence="1 2">
    <name type="scientific">Naganishia adeliensis</name>
    <dbReference type="NCBI Taxonomy" id="92952"/>
    <lineage>
        <taxon>Eukaryota</taxon>
        <taxon>Fungi</taxon>
        <taxon>Dikarya</taxon>
        <taxon>Basidiomycota</taxon>
        <taxon>Agaricomycotina</taxon>
        <taxon>Tremellomycetes</taxon>
        <taxon>Filobasidiales</taxon>
        <taxon>Filobasidiaceae</taxon>
        <taxon>Naganishia</taxon>
    </lineage>
</organism>
<sequence length="298" mass="32693">MYIATRSSGHHPDVPTQISSKAGQEAKKAIGLDKDDHEFRVGDQMREYLGEGRRGQVLHIHRGLYVFLYSKDHAENGGIFVTRSKNLEPLDTRPTAGPDLTKQDPSLNQHLPQYVGKQAGNYRHLINTKVVIIKGTNKGIRGLIKDTTGDKARVELETNNKVVPLPFDWLKKRDPVTGALAPLQIYRVGQAVMASDRVDPSQNPYANAGPIAASPGTALGGPTPASGLPWGMTPNPYGGVMGAERLPRDLRMVRHPILMRWAAGHRPSLGERHGASCMAGRVRMQTGVVWSSYSMNRE</sequence>
<dbReference type="Proteomes" id="UP001230649">
    <property type="component" value="Unassembled WGS sequence"/>
</dbReference>
<keyword evidence="2" id="KW-1185">Reference proteome</keyword>
<protein>
    <submittedName>
        <fullName evidence="1">Uncharacterized protein</fullName>
    </submittedName>
</protein>
<accession>A0ACC2W7Q8</accession>
<dbReference type="EMBL" id="JASBWS010000036">
    <property type="protein sequence ID" value="KAJ9107768.1"/>
    <property type="molecule type" value="Genomic_DNA"/>
</dbReference>
<gene>
    <name evidence="1" type="ORF">QFC20_003713</name>
</gene>